<gene>
    <name evidence="2" type="ORF">Cvel_2612</name>
</gene>
<reference evidence="2" key="1">
    <citation type="submission" date="2014-11" db="EMBL/GenBank/DDBJ databases">
        <authorList>
            <person name="Otto D Thomas"/>
            <person name="Naeem Raeece"/>
        </authorList>
    </citation>
    <scope>NUCLEOTIDE SEQUENCE</scope>
</reference>
<dbReference type="AlphaFoldDB" id="A0A0G4F1H1"/>
<accession>A0A0G4F1H1</accession>
<dbReference type="EMBL" id="CDMZ01000044">
    <property type="protein sequence ID" value="CEM05320.1"/>
    <property type="molecule type" value="Genomic_DNA"/>
</dbReference>
<feature type="region of interest" description="Disordered" evidence="1">
    <location>
        <begin position="1"/>
        <end position="74"/>
    </location>
</feature>
<feature type="compositionally biased region" description="Basic and acidic residues" evidence="1">
    <location>
        <begin position="51"/>
        <end position="61"/>
    </location>
</feature>
<feature type="compositionally biased region" description="Polar residues" evidence="1">
    <location>
        <begin position="1"/>
        <end position="10"/>
    </location>
</feature>
<proteinExistence type="predicted"/>
<protein>
    <submittedName>
        <fullName evidence="2">Uncharacterized protein</fullName>
    </submittedName>
</protein>
<name>A0A0G4F1H1_9ALVE</name>
<organism evidence="2">
    <name type="scientific">Chromera velia CCMP2878</name>
    <dbReference type="NCBI Taxonomy" id="1169474"/>
    <lineage>
        <taxon>Eukaryota</taxon>
        <taxon>Sar</taxon>
        <taxon>Alveolata</taxon>
        <taxon>Colpodellida</taxon>
        <taxon>Chromeraceae</taxon>
        <taxon>Chromera</taxon>
    </lineage>
</organism>
<feature type="compositionally biased region" description="Basic and acidic residues" evidence="1">
    <location>
        <begin position="30"/>
        <end position="43"/>
    </location>
</feature>
<evidence type="ECO:0000313" key="2">
    <source>
        <dbReference type="EMBL" id="CEM05320.1"/>
    </source>
</evidence>
<dbReference type="VEuPathDB" id="CryptoDB:Cvel_2612"/>
<sequence length="74" mass="7909">MEAQGPTTTPGLLLFPRAVGDLGSSASLDKSLKTSEAEEEKSPRLSSSSVIDREEVGRGEVEEMEEEREAGKEG</sequence>
<evidence type="ECO:0000256" key="1">
    <source>
        <dbReference type="SAM" id="MobiDB-lite"/>
    </source>
</evidence>